<feature type="domain" description="Spore germination GerAC-like C-terminal" evidence="1">
    <location>
        <begin position="1"/>
        <end position="146"/>
    </location>
</feature>
<evidence type="ECO:0000313" key="3">
    <source>
        <dbReference type="Proteomes" id="UP000019102"/>
    </source>
</evidence>
<reference evidence="2 3" key="1">
    <citation type="journal article" date="2014" name="Genome Announc.">
        <title>Draft Genome Sequence of the Boron-Tolerant and Moderately Halotolerant Bacterium Gracilibacillus boraciitolerans JCM 21714T.</title>
        <authorList>
            <person name="Ahmed I."/>
            <person name="Oshima K."/>
            <person name="Suda W."/>
            <person name="Kitamura K."/>
            <person name="Iida T."/>
            <person name="Ohmori Y."/>
            <person name="Fujiwara T."/>
            <person name="Hattori M."/>
            <person name="Ohkuma M."/>
        </authorList>
    </citation>
    <scope>NUCLEOTIDE SEQUENCE [LARGE SCALE GENOMIC DNA]</scope>
    <source>
        <strain evidence="2 3">JCM 21714</strain>
    </source>
</reference>
<evidence type="ECO:0000313" key="2">
    <source>
        <dbReference type="EMBL" id="GAE94445.1"/>
    </source>
</evidence>
<accession>W4VM62</accession>
<dbReference type="PANTHER" id="PTHR35789:SF1">
    <property type="entry name" value="SPORE GERMINATION PROTEIN B3"/>
    <property type="match status" value="1"/>
</dbReference>
<dbReference type="InterPro" id="IPR046953">
    <property type="entry name" value="Spore_GerAC-like_C"/>
</dbReference>
<proteinExistence type="predicted"/>
<dbReference type="AlphaFoldDB" id="W4VM62"/>
<dbReference type="InterPro" id="IPR038501">
    <property type="entry name" value="Spore_GerAC_C_sf"/>
</dbReference>
<sequence length="165" mass="19265">MFKKDKLVGFINNEETMAYNWITNKNINSQIGALTFPYKENNYITLELSELESKIVPNVTNKTDISFTIEIKKTVEIAEQQQMKNFSSNEDVVHFIEEIEKIAESEIEGKIIQVLSKAQDEFQADIFGFGDMLNKKNPAVWTQMKKIGRLNFQTSHLIWMCKWKF</sequence>
<dbReference type="RefSeq" id="WP_035724991.1">
    <property type="nucleotide sequence ID" value="NZ_BAVS01000024.1"/>
</dbReference>
<dbReference type="Pfam" id="PF05504">
    <property type="entry name" value="Spore_GerAC"/>
    <property type="match status" value="1"/>
</dbReference>
<dbReference type="OrthoDB" id="9816067at2"/>
<dbReference type="GO" id="GO:0016020">
    <property type="term" value="C:membrane"/>
    <property type="evidence" value="ECO:0007669"/>
    <property type="project" value="InterPro"/>
</dbReference>
<protein>
    <submittedName>
        <fullName evidence="2">Spore germination protein GerKC</fullName>
    </submittedName>
</protein>
<evidence type="ECO:0000259" key="1">
    <source>
        <dbReference type="Pfam" id="PF05504"/>
    </source>
</evidence>
<dbReference type="EMBL" id="BAVS01000024">
    <property type="protein sequence ID" value="GAE94445.1"/>
    <property type="molecule type" value="Genomic_DNA"/>
</dbReference>
<name>W4VM62_9BACI</name>
<organism evidence="2 3">
    <name type="scientific">Gracilibacillus boraciitolerans JCM 21714</name>
    <dbReference type="NCBI Taxonomy" id="1298598"/>
    <lineage>
        <taxon>Bacteria</taxon>
        <taxon>Bacillati</taxon>
        <taxon>Bacillota</taxon>
        <taxon>Bacilli</taxon>
        <taxon>Bacillales</taxon>
        <taxon>Bacillaceae</taxon>
        <taxon>Gracilibacillus</taxon>
    </lineage>
</organism>
<comment type="caution">
    <text evidence="2">The sequence shown here is derived from an EMBL/GenBank/DDBJ whole genome shotgun (WGS) entry which is preliminary data.</text>
</comment>
<keyword evidence="3" id="KW-1185">Reference proteome</keyword>
<dbReference type="PANTHER" id="PTHR35789">
    <property type="entry name" value="SPORE GERMINATION PROTEIN B3"/>
    <property type="match status" value="1"/>
</dbReference>
<dbReference type="Proteomes" id="UP000019102">
    <property type="component" value="Unassembled WGS sequence"/>
</dbReference>
<dbReference type="GO" id="GO:0009847">
    <property type="term" value="P:spore germination"/>
    <property type="evidence" value="ECO:0007669"/>
    <property type="project" value="InterPro"/>
</dbReference>
<dbReference type="InterPro" id="IPR008844">
    <property type="entry name" value="Spore_GerAC-like"/>
</dbReference>
<dbReference type="STRING" id="1298598.JCM21714_3601"/>
<dbReference type="Gene3D" id="3.30.300.210">
    <property type="entry name" value="Nutrient germinant receptor protein C, domain 3"/>
    <property type="match status" value="1"/>
</dbReference>
<gene>
    <name evidence="2" type="ORF">JCM21714_3601</name>
</gene>